<evidence type="ECO:0000313" key="3">
    <source>
        <dbReference type="Proteomes" id="UP000003250"/>
    </source>
</evidence>
<feature type="transmembrane region" description="Helical" evidence="1">
    <location>
        <begin position="14"/>
        <end position="32"/>
    </location>
</feature>
<organism evidence="2 3">
    <name type="scientific">Mesorhizobium alhagi CCNWXJ12-2</name>
    <dbReference type="NCBI Taxonomy" id="1107882"/>
    <lineage>
        <taxon>Bacteria</taxon>
        <taxon>Pseudomonadati</taxon>
        <taxon>Pseudomonadota</taxon>
        <taxon>Alphaproteobacteria</taxon>
        <taxon>Hyphomicrobiales</taxon>
        <taxon>Phyllobacteriaceae</taxon>
        <taxon>Allomesorhizobium</taxon>
    </lineage>
</organism>
<dbReference type="Proteomes" id="UP000003250">
    <property type="component" value="Unassembled WGS sequence"/>
</dbReference>
<accession>H0HR55</accession>
<reference evidence="2 3" key="1">
    <citation type="journal article" date="2012" name="J. Bacteriol.">
        <title>Draft Genome Sequence of Mesorhizobium alhagi CCNWXJ12-2T, a Novel Salt-Resistant Species Isolated from the Desert of Northwestern China.</title>
        <authorList>
            <person name="Zhou M."/>
            <person name="Chen W."/>
            <person name="Chen H."/>
            <person name="Wei G."/>
        </authorList>
    </citation>
    <scope>NUCLEOTIDE SEQUENCE [LARGE SCALE GENOMIC DNA]</scope>
    <source>
        <strain evidence="2 3">CCNWXJ12-2</strain>
    </source>
</reference>
<keyword evidence="1" id="KW-0812">Transmembrane</keyword>
<sequence>MVILNALDEMEKPYFHLLLFLALPGLMIGRGFQKTAQYLVAVPFVRLSAAS</sequence>
<proteinExistence type="predicted"/>
<name>H0HR55_9HYPH</name>
<evidence type="ECO:0000256" key="1">
    <source>
        <dbReference type="SAM" id="Phobius"/>
    </source>
</evidence>
<keyword evidence="1" id="KW-0472">Membrane</keyword>
<evidence type="ECO:0000313" key="2">
    <source>
        <dbReference type="EMBL" id="EHK56789.1"/>
    </source>
</evidence>
<dbReference type="EMBL" id="AHAM01000099">
    <property type="protein sequence ID" value="EHK56789.1"/>
    <property type="molecule type" value="Genomic_DNA"/>
</dbReference>
<dbReference type="AlphaFoldDB" id="H0HR55"/>
<gene>
    <name evidence="2" type="ORF">MAXJ12_13191</name>
</gene>
<dbReference type="PATRIC" id="fig|1107882.3.peg.2579"/>
<keyword evidence="3" id="KW-1185">Reference proteome</keyword>
<keyword evidence="1" id="KW-1133">Transmembrane helix</keyword>
<protein>
    <submittedName>
        <fullName evidence="2">Uncharacterized protein</fullName>
    </submittedName>
</protein>